<dbReference type="AlphaFoldDB" id="A0A921LB84"/>
<feature type="transmembrane region" description="Helical" evidence="1">
    <location>
        <begin position="84"/>
        <end position="101"/>
    </location>
</feature>
<evidence type="ECO:0000256" key="1">
    <source>
        <dbReference type="SAM" id="Phobius"/>
    </source>
</evidence>
<dbReference type="OrthoDB" id="9788724at2"/>
<feature type="domain" description="Heparan-alpha-glucosaminide N-acetyltransferase catalytic" evidence="2">
    <location>
        <begin position="9"/>
        <end position="219"/>
    </location>
</feature>
<proteinExistence type="predicted"/>
<protein>
    <submittedName>
        <fullName evidence="3">Heparan-alpha-glucosaminide N-acetyltransferase domain-containing protein</fullName>
    </submittedName>
</protein>
<feature type="transmembrane region" description="Helical" evidence="1">
    <location>
        <begin position="121"/>
        <end position="138"/>
    </location>
</feature>
<feature type="transmembrane region" description="Helical" evidence="1">
    <location>
        <begin position="297"/>
        <end position="315"/>
    </location>
</feature>
<feature type="transmembrane region" description="Helical" evidence="1">
    <location>
        <begin position="226"/>
        <end position="247"/>
    </location>
</feature>
<dbReference type="PANTHER" id="PTHR31061:SF24">
    <property type="entry name" value="LD22376P"/>
    <property type="match status" value="1"/>
</dbReference>
<gene>
    <name evidence="3" type="ORF">K8W02_03560</name>
</gene>
<organism evidence="3 4">
    <name type="scientific">Mediterranea massiliensis</name>
    <dbReference type="NCBI Taxonomy" id="1841865"/>
    <lineage>
        <taxon>Bacteria</taxon>
        <taxon>Pseudomonadati</taxon>
        <taxon>Bacteroidota</taxon>
        <taxon>Bacteroidia</taxon>
        <taxon>Bacteroidales</taxon>
        <taxon>Bacteroidaceae</taxon>
        <taxon>Mediterranea</taxon>
    </lineage>
</organism>
<reference evidence="3" key="2">
    <citation type="submission" date="2021-09" db="EMBL/GenBank/DDBJ databases">
        <authorList>
            <person name="Gilroy R."/>
        </authorList>
    </citation>
    <scope>NUCLEOTIDE SEQUENCE</scope>
    <source>
        <strain evidence="3">CHK55-1828</strain>
    </source>
</reference>
<keyword evidence="1" id="KW-0472">Membrane</keyword>
<dbReference type="Pfam" id="PF07786">
    <property type="entry name" value="HGSNAT_cat"/>
    <property type="match status" value="1"/>
</dbReference>
<dbReference type="EMBL" id="DYVX01000030">
    <property type="protein sequence ID" value="HJF91450.1"/>
    <property type="molecule type" value="Genomic_DNA"/>
</dbReference>
<name>A0A921LB84_9BACT</name>
<feature type="transmembrane region" description="Helical" evidence="1">
    <location>
        <begin position="145"/>
        <end position="165"/>
    </location>
</feature>
<evidence type="ECO:0000313" key="4">
    <source>
        <dbReference type="Proteomes" id="UP000717835"/>
    </source>
</evidence>
<evidence type="ECO:0000259" key="2">
    <source>
        <dbReference type="Pfam" id="PF07786"/>
    </source>
</evidence>
<accession>A0A921LB84</accession>
<feature type="transmembrane region" description="Helical" evidence="1">
    <location>
        <begin position="335"/>
        <end position="353"/>
    </location>
</feature>
<feature type="transmembrane region" description="Helical" evidence="1">
    <location>
        <begin position="12"/>
        <end position="32"/>
    </location>
</feature>
<reference evidence="3" key="1">
    <citation type="journal article" date="2021" name="PeerJ">
        <title>Extensive microbial diversity within the chicken gut microbiome revealed by metagenomics and culture.</title>
        <authorList>
            <person name="Gilroy R."/>
            <person name="Ravi A."/>
            <person name="Getino M."/>
            <person name="Pursley I."/>
            <person name="Horton D.L."/>
            <person name="Alikhan N.F."/>
            <person name="Baker D."/>
            <person name="Gharbi K."/>
            <person name="Hall N."/>
            <person name="Watson M."/>
            <person name="Adriaenssens E.M."/>
            <person name="Foster-Nyarko E."/>
            <person name="Jarju S."/>
            <person name="Secka A."/>
            <person name="Antonio M."/>
            <person name="Oren A."/>
            <person name="Chaudhuri R.R."/>
            <person name="La Ragione R."/>
            <person name="Hildebrand F."/>
            <person name="Pallen M.J."/>
        </authorList>
    </citation>
    <scope>NUCLEOTIDE SEQUENCE</scope>
    <source>
        <strain evidence="3">CHK55-1828</strain>
    </source>
</reference>
<keyword evidence="1" id="KW-0812">Transmembrane</keyword>
<dbReference type="PANTHER" id="PTHR31061">
    <property type="entry name" value="LD22376P"/>
    <property type="match status" value="1"/>
</dbReference>
<sequence>MTEVLVKKRLLSLDVLRGITVAGMIVVNNAGGPLSYDSLRHSAWNGMTPCDLVFPFFLFIMGISTYIALRKFRFEPSGPVVRKILKRTLLILLIGIAIHWFEYICKGDFFPFAHLRLTGVLQRIALCYCAASFLALYMPHKWLGWLAGVILAGYGIFLLSANGYAPDETNLLSVIDRAVLGADHLYLKSPIDPEGLFSTLPSIAHTLIGFCCGRLIMEADTLDKKIVGLFVTGFLLMSVGFLLTEALPLNKRIWSPTFALTTCGLAAMLQATLMYFIDFKGKRNWCRCFEVFGVNPLFLYVLSEVLAIVIGATGIKPPIYEAIHSLVANPYLASAVYSLLFVGLMAAAGYPLYKKKIYIKL</sequence>
<dbReference type="RefSeq" id="WP_022019831.1">
    <property type="nucleotide sequence ID" value="NZ_DYVX01000030.1"/>
</dbReference>
<dbReference type="Proteomes" id="UP000717835">
    <property type="component" value="Unassembled WGS sequence"/>
</dbReference>
<comment type="caution">
    <text evidence="3">The sequence shown here is derived from an EMBL/GenBank/DDBJ whole genome shotgun (WGS) entry which is preliminary data.</text>
</comment>
<dbReference type="InterPro" id="IPR012429">
    <property type="entry name" value="HGSNAT_cat"/>
</dbReference>
<feature type="transmembrane region" description="Helical" evidence="1">
    <location>
        <begin position="253"/>
        <end position="277"/>
    </location>
</feature>
<feature type="transmembrane region" description="Helical" evidence="1">
    <location>
        <begin position="52"/>
        <end position="72"/>
    </location>
</feature>
<evidence type="ECO:0000313" key="3">
    <source>
        <dbReference type="EMBL" id="HJF91450.1"/>
    </source>
</evidence>
<keyword evidence="1" id="KW-1133">Transmembrane helix</keyword>
<feature type="transmembrane region" description="Helical" evidence="1">
    <location>
        <begin position="195"/>
        <end position="217"/>
    </location>
</feature>